<dbReference type="Gene3D" id="6.10.250.3100">
    <property type="match status" value="1"/>
</dbReference>
<name>A0A1G6QU61_9BRAD</name>
<dbReference type="SUPFAM" id="SSF53335">
    <property type="entry name" value="S-adenosyl-L-methionine-dependent methyltransferases"/>
    <property type="match status" value="1"/>
</dbReference>
<keyword evidence="3" id="KW-0489">Methyltransferase</keyword>
<dbReference type="PANTHER" id="PTHR43861:SF5">
    <property type="entry name" value="BLL5978 PROTEIN"/>
    <property type="match status" value="1"/>
</dbReference>
<reference evidence="3 4" key="1">
    <citation type="submission" date="2016-10" db="EMBL/GenBank/DDBJ databases">
        <authorList>
            <person name="de Groot N.N."/>
        </authorList>
    </citation>
    <scope>NUCLEOTIDE SEQUENCE [LARGE SCALE GENOMIC DNA]</scope>
    <source>
        <strain evidence="3 4">R5</strain>
    </source>
</reference>
<dbReference type="Proteomes" id="UP000199245">
    <property type="component" value="Unassembled WGS sequence"/>
</dbReference>
<gene>
    <name evidence="3" type="ORF">SAMN05216337_100697</name>
</gene>
<dbReference type="Pfam" id="PF08484">
    <property type="entry name" value="Methyltransf_14"/>
    <property type="match status" value="1"/>
</dbReference>
<feature type="domain" description="C-methyltransferase" evidence="2">
    <location>
        <begin position="260"/>
        <end position="417"/>
    </location>
</feature>
<dbReference type="Gene3D" id="6.20.50.110">
    <property type="entry name" value="Methyltransferase, zinc-binding domain"/>
    <property type="match status" value="1"/>
</dbReference>
<dbReference type="CDD" id="cd02440">
    <property type="entry name" value="AdoMet_MTases"/>
    <property type="match status" value="1"/>
</dbReference>
<evidence type="ECO:0000259" key="2">
    <source>
        <dbReference type="Pfam" id="PF08484"/>
    </source>
</evidence>
<dbReference type="Pfam" id="PF08421">
    <property type="entry name" value="Methyltransf_13"/>
    <property type="match status" value="1"/>
</dbReference>
<accession>A0A1G6QU61</accession>
<dbReference type="RefSeq" id="WP_092081501.1">
    <property type="nucleotide sequence ID" value="NZ_FMZW01000006.1"/>
</dbReference>
<dbReference type="InterPro" id="IPR029063">
    <property type="entry name" value="SAM-dependent_MTases_sf"/>
</dbReference>
<sequence length="429" mass="48261">MNAHSRFESIRSKSSHGNCRLCGATLKSTFVDLGMSPLCESFLTADQTDAMEPYYPLHTVVCGSCFLVQLQEYVKPEHIFTEYAYFSSYSTSWVEHARRYCEMIKARLSLGAESRVYEIASNDGYLLQHFLPLGVPVTGIEPAANVAEVARQKNVPTMVEFFGLELAQKLVSDGKRADLIIGNNVLAQVPDLNDFTAGMACLLTPQGVITLEFPHLERLIDENQFDTIYHEHFSYFSLVTIDRLARRHDLKVFDVEQISTHGGSLRVYLCRADATHAVSAAVTALLAHERRIGLEDIGQYEKFTSRVHRTKRELLSFLIASKNKGARICGYGAPGKGNTLLNYCGIGTDFLDFTVDRNPYKHGRYTPGMHIPILPVEAIDEARPDYLFILPWNLKREIVAQMRHVADWGCKFIVPIPNVEIIDPREVAP</sequence>
<dbReference type="Pfam" id="PF13489">
    <property type="entry name" value="Methyltransf_23"/>
    <property type="match status" value="1"/>
</dbReference>
<dbReference type="InterPro" id="IPR038576">
    <property type="entry name" value="Methyltransf_Zn-bd_dom_put_sf"/>
</dbReference>
<feature type="domain" description="Methyltransferase putative zinc binding" evidence="1">
    <location>
        <begin position="19"/>
        <end position="80"/>
    </location>
</feature>
<dbReference type="GO" id="GO:0032259">
    <property type="term" value="P:methylation"/>
    <property type="evidence" value="ECO:0007669"/>
    <property type="project" value="UniProtKB-KW"/>
</dbReference>
<organism evidence="3 4">
    <name type="scientific">Bradyrhizobium brasilense</name>
    <dbReference type="NCBI Taxonomy" id="1419277"/>
    <lineage>
        <taxon>Bacteria</taxon>
        <taxon>Pseudomonadati</taxon>
        <taxon>Pseudomonadota</taxon>
        <taxon>Alphaproteobacteria</taxon>
        <taxon>Hyphomicrobiales</taxon>
        <taxon>Nitrobacteraceae</taxon>
        <taxon>Bradyrhizobium</taxon>
    </lineage>
</organism>
<evidence type="ECO:0000313" key="4">
    <source>
        <dbReference type="Proteomes" id="UP000199245"/>
    </source>
</evidence>
<dbReference type="AlphaFoldDB" id="A0A1G6QU61"/>
<dbReference type="PANTHER" id="PTHR43861">
    <property type="entry name" value="TRANS-ACONITATE 2-METHYLTRANSFERASE-RELATED"/>
    <property type="match status" value="1"/>
</dbReference>
<dbReference type="Gene3D" id="3.40.50.720">
    <property type="entry name" value="NAD(P)-binding Rossmann-like Domain"/>
    <property type="match status" value="1"/>
</dbReference>
<evidence type="ECO:0000259" key="1">
    <source>
        <dbReference type="Pfam" id="PF08421"/>
    </source>
</evidence>
<dbReference type="Gene3D" id="3.40.50.150">
    <property type="entry name" value="Vaccinia Virus protein VP39"/>
    <property type="match status" value="1"/>
</dbReference>
<keyword evidence="3" id="KW-0808">Transferase</keyword>
<evidence type="ECO:0000313" key="3">
    <source>
        <dbReference type="EMBL" id="SDC95315.1"/>
    </source>
</evidence>
<dbReference type="InterPro" id="IPR013630">
    <property type="entry name" value="Methyltransf_Zn-bd_dom_put"/>
</dbReference>
<dbReference type="EMBL" id="FMZW01000006">
    <property type="protein sequence ID" value="SDC95315.1"/>
    <property type="molecule type" value="Genomic_DNA"/>
</dbReference>
<dbReference type="GO" id="GO:0008168">
    <property type="term" value="F:methyltransferase activity"/>
    <property type="evidence" value="ECO:0007669"/>
    <property type="project" value="UniProtKB-KW"/>
</dbReference>
<proteinExistence type="predicted"/>
<protein>
    <submittedName>
        <fullName evidence="3">Methyltransferase domain-containing protein</fullName>
    </submittedName>
</protein>
<dbReference type="InterPro" id="IPR013691">
    <property type="entry name" value="MeTrfase_14"/>
</dbReference>